<dbReference type="AlphaFoldDB" id="A0AA35QSC1"/>
<protein>
    <submittedName>
        <fullName evidence="1">Uncharacterized protein</fullName>
    </submittedName>
</protein>
<dbReference type="EMBL" id="CASHTH010000056">
    <property type="protein sequence ID" value="CAI7990135.1"/>
    <property type="molecule type" value="Genomic_DNA"/>
</dbReference>
<sequence length="261" mass="29632">MENTSGSPEIVSASPQTALPEHCVRLTEEQYETLCSLRNDPFFKKVLLTPSYTSWETLQASKEPRNQCLVWRVHHYWLGSLKFALLSKSVGGAEKLYHSIFTIYEELLSNFENDAKLLFPPRSRRLIFDHVGDGVFRLRLAGFEVGKPPSGVGKSPVVTEEEWRRKFCRDPTVGLPLTRLEGDGVEFSPKGLDESSIGPESAAYRHELRRTVAYVAEQMEGRGDRVDWDYVFTGAIAEDHPKNLLTSLSRSLDDFIEDHLQ</sequence>
<keyword evidence="2" id="KW-1185">Reference proteome</keyword>
<dbReference type="Proteomes" id="UP001174909">
    <property type="component" value="Unassembled WGS sequence"/>
</dbReference>
<organism evidence="1 2">
    <name type="scientific">Geodia barretti</name>
    <name type="common">Barrett's horny sponge</name>
    <dbReference type="NCBI Taxonomy" id="519541"/>
    <lineage>
        <taxon>Eukaryota</taxon>
        <taxon>Metazoa</taxon>
        <taxon>Porifera</taxon>
        <taxon>Demospongiae</taxon>
        <taxon>Heteroscleromorpha</taxon>
        <taxon>Tetractinellida</taxon>
        <taxon>Astrophorina</taxon>
        <taxon>Geodiidae</taxon>
        <taxon>Geodia</taxon>
    </lineage>
</organism>
<gene>
    <name evidence="1" type="ORF">GBAR_LOCUS427</name>
</gene>
<comment type="caution">
    <text evidence="1">The sequence shown here is derived from an EMBL/GenBank/DDBJ whole genome shotgun (WGS) entry which is preliminary data.</text>
</comment>
<proteinExistence type="predicted"/>
<evidence type="ECO:0000313" key="2">
    <source>
        <dbReference type="Proteomes" id="UP001174909"/>
    </source>
</evidence>
<reference evidence="1" key="1">
    <citation type="submission" date="2023-03" db="EMBL/GenBank/DDBJ databases">
        <authorList>
            <person name="Steffen K."/>
            <person name="Cardenas P."/>
        </authorList>
    </citation>
    <scope>NUCLEOTIDE SEQUENCE</scope>
</reference>
<evidence type="ECO:0000313" key="1">
    <source>
        <dbReference type="EMBL" id="CAI7990135.1"/>
    </source>
</evidence>
<accession>A0AA35QSC1</accession>
<name>A0AA35QSC1_GEOBA</name>